<evidence type="ECO:0000256" key="4">
    <source>
        <dbReference type="ARBA" id="ARBA00022816"/>
    </source>
</evidence>
<evidence type="ECO:0000256" key="5">
    <source>
        <dbReference type="ARBA" id="ARBA00022927"/>
    </source>
</evidence>
<evidence type="ECO:0000313" key="13">
    <source>
        <dbReference type="Proteomes" id="UP001210925"/>
    </source>
</evidence>
<dbReference type="PANTHER" id="PTHR12960:SF0">
    <property type="entry name" value="MRNA EXPORT FACTOR GLE1"/>
    <property type="match status" value="1"/>
</dbReference>
<dbReference type="Pfam" id="PF07817">
    <property type="entry name" value="GLE1"/>
    <property type="match status" value="1"/>
</dbReference>
<dbReference type="GO" id="GO:0005737">
    <property type="term" value="C:cytoplasm"/>
    <property type="evidence" value="ECO:0007669"/>
    <property type="project" value="TreeGrafter"/>
</dbReference>
<dbReference type="GO" id="GO:0016973">
    <property type="term" value="P:poly(A)+ mRNA export from nucleus"/>
    <property type="evidence" value="ECO:0007669"/>
    <property type="project" value="InterPro"/>
</dbReference>
<keyword evidence="3" id="KW-0813">Transport</keyword>
<dbReference type="EMBL" id="JADGKB010000012">
    <property type="protein sequence ID" value="KAJ3260315.1"/>
    <property type="molecule type" value="Genomic_DNA"/>
</dbReference>
<organism evidence="12 13">
    <name type="scientific">Boothiomyces macroporosus</name>
    <dbReference type="NCBI Taxonomy" id="261099"/>
    <lineage>
        <taxon>Eukaryota</taxon>
        <taxon>Fungi</taxon>
        <taxon>Fungi incertae sedis</taxon>
        <taxon>Chytridiomycota</taxon>
        <taxon>Chytridiomycota incertae sedis</taxon>
        <taxon>Chytridiomycetes</taxon>
        <taxon>Rhizophydiales</taxon>
        <taxon>Terramycetaceae</taxon>
        <taxon>Boothiomyces</taxon>
    </lineage>
</organism>
<sequence>MKKELQQSLDVIKKMELEEQKRLKEIREEKERKEKEVAEKQRLEKEKKQREEKEKLEKEKAEKDKLEKERIEKEKQEHQLKLKQEAPKISIQNSSITPKHATPIKGEGEQSDKIVSKQAWEEASTYLEIVNKIKTELKPKMLQNVEVSNELMKCKMKINRTVGQLTRSQSQLIRLAKSLNEIFNGAKEKSLEFHQVVMYLAAKKIIKQAETEVSVKNDTAYPLAILCVHLGTKHPEFWHVLLGRFMKKCIFIIPCYLVKPKAESLQVYQERLGFKKNETEIQYGERMCGIVALYAAVVQTDAIPNSYGIQHGWSWMARILNMKPRKLTPLLILTFLEIAGNKLLQQYGEQGKKLVHLIIEKSIPMMPASSVASTTKLKLFLEDTVFKQGTIPAHPSRVLLNE</sequence>
<keyword evidence="5" id="KW-0653">Protein transport</keyword>
<protein>
    <recommendedName>
        <fullName evidence="9">mRNA export factor GLE1</fullName>
    </recommendedName>
    <alternativeName>
        <fullName evidence="10">Nucleoporin GLE1</fullName>
    </alternativeName>
</protein>
<evidence type="ECO:0000313" key="12">
    <source>
        <dbReference type="EMBL" id="KAJ3260315.1"/>
    </source>
</evidence>
<dbReference type="PANTHER" id="PTHR12960">
    <property type="entry name" value="GLE-1-RELATED"/>
    <property type="match status" value="1"/>
</dbReference>
<evidence type="ECO:0000256" key="8">
    <source>
        <dbReference type="ARBA" id="ARBA00023242"/>
    </source>
</evidence>
<keyword evidence="13" id="KW-1185">Reference proteome</keyword>
<keyword evidence="8" id="KW-0539">Nucleus</keyword>
<keyword evidence="4" id="KW-0509">mRNA transport</keyword>
<dbReference type="GO" id="GO:0031369">
    <property type="term" value="F:translation initiation factor binding"/>
    <property type="evidence" value="ECO:0007669"/>
    <property type="project" value="TreeGrafter"/>
</dbReference>
<evidence type="ECO:0000256" key="6">
    <source>
        <dbReference type="ARBA" id="ARBA00023010"/>
    </source>
</evidence>
<dbReference type="InterPro" id="IPR038506">
    <property type="entry name" value="GLE1-like_sf"/>
</dbReference>
<reference evidence="12" key="1">
    <citation type="submission" date="2020-05" db="EMBL/GenBank/DDBJ databases">
        <title>Phylogenomic resolution of chytrid fungi.</title>
        <authorList>
            <person name="Stajich J.E."/>
            <person name="Amses K."/>
            <person name="Simmons R."/>
            <person name="Seto K."/>
            <person name="Myers J."/>
            <person name="Bonds A."/>
            <person name="Quandt C.A."/>
            <person name="Barry K."/>
            <person name="Liu P."/>
            <person name="Grigoriev I."/>
            <person name="Longcore J.E."/>
            <person name="James T.Y."/>
        </authorList>
    </citation>
    <scope>NUCLEOTIDE SEQUENCE</scope>
    <source>
        <strain evidence="12">PLAUS21</strain>
    </source>
</reference>
<comment type="caution">
    <text evidence="12">The sequence shown here is derived from an EMBL/GenBank/DDBJ whole genome shotgun (WGS) entry which is preliminary data.</text>
</comment>
<evidence type="ECO:0000256" key="1">
    <source>
        <dbReference type="ARBA" id="ARBA00004567"/>
    </source>
</evidence>
<dbReference type="Proteomes" id="UP001210925">
    <property type="component" value="Unassembled WGS sequence"/>
</dbReference>
<dbReference type="GO" id="GO:0044614">
    <property type="term" value="C:nuclear pore cytoplasmic filaments"/>
    <property type="evidence" value="ECO:0007669"/>
    <property type="project" value="TreeGrafter"/>
</dbReference>
<dbReference type="Gene3D" id="1.25.40.510">
    <property type="entry name" value="GLE1-like"/>
    <property type="match status" value="1"/>
</dbReference>
<evidence type="ECO:0000256" key="3">
    <source>
        <dbReference type="ARBA" id="ARBA00022448"/>
    </source>
</evidence>
<evidence type="ECO:0000256" key="2">
    <source>
        <dbReference type="ARBA" id="ARBA00011056"/>
    </source>
</evidence>
<comment type="similarity">
    <text evidence="2">Belongs to the GLE1 family.</text>
</comment>
<name>A0AAD5UK54_9FUNG</name>
<dbReference type="GO" id="GO:0005543">
    <property type="term" value="F:phospholipid binding"/>
    <property type="evidence" value="ECO:0007669"/>
    <property type="project" value="TreeGrafter"/>
</dbReference>
<proteinExistence type="inferred from homology"/>
<keyword evidence="7" id="KW-0906">Nuclear pore complex</keyword>
<feature type="region of interest" description="Disordered" evidence="11">
    <location>
        <begin position="1"/>
        <end position="83"/>
    </location>
</feature>
<evidence type="ECO:0000256" key="11">
    <source>
        <dbReference type="SAM" id="MobiDB-lite"/>
    </source>
</evidence>
<dbReference type="GO" id="GO:0015031">
    <property type="term" value="P:protein transport"/>
    <property type="evidence" value="ECO:0007669"/>
    <property type="project" value="UniProtKB-KW"/>
</dbReference>
<keyword evidence="6" id="KW-0811">Translocation</keyword>
<dbReference type="AlphaFoldDB" id="A0AAD5UK54"/>
<dbReference type="InterPro" id="IPR012476">
    <property type="entry name" value="GLE1"/>
</dbReference>
<gene>
    <name evidence="12" type="ORF">HK103_000950</name>
</gene>
<accession>A0AAD5UK54</accession>
<evidence type="ECO:0000256" key="7">
    <source>
        <dbReference type="ARBA" id="ARBA00023132"/>
    </source>
</evidence>
<dbReference type="GO" id="GO:0000822">
    <property type="term" value="F:inositol hexakisphosphate binding"/>
    <property type="evidence" value="ECO:0007669"/>
    <property type="project" value="TreeGrafter"/>
</dbReference>
<evidence type="ECO:0000256" key="10">
    <source>
        <dbReference type="ARBA" id="ARBA00029983"/>
    </source>
</evidence>
<comment type="subcellular location">
    <subcellularLocation>
        <location evidence="1">Nucleus</location>
        <location evidence="1">Nuclear pore complex</location>
    </subcellularLocation>
</comment>
<evidence type="ECO:0000256" key="9">
    <source>
        <dbReference type="ARBA" id="ARBA00026227"/>
    </source>
</evidence>